<gene>
    <name evidence="13" type="ORF">BGE01nite_02290</name>
</gene>
<dbReference type="EMBL" id="BKAG01000001">
    <property type="protein sequence ID" value="GEP40938.1"/>
    <property type="molecule type" value="Genomic_DNA"/>
</dbReference>
<evidence type="ECO:0000256" key="4">
    <source>
        <dbReference type="ARBA" id="ARBA00022679"/>
    </source>
</evidence>
<evidence type="ECO:0000256" key="5">
    <source>
        <dbReference type="ARBA" id="ARBA00022777"/>
    </source>
</evidence>
<dbReference type="Gene3D" id="3.30.450.20">
    <property type="entry name" value="PAS domain"/>
    <property type="match status" value="2"/>
</dbReference>
<dbReference type="SMART" id="SM00086">
    <property type="entry name" value="PAC"/>
    <property type="match status" value="2"/>
</dbReference>
<dbReference type="Gene3D" id="3.30.450.40">
    <property type="match status" value="1"/>
</dbReference>
<dbReference type="Proteomes" id="UP000321577">
    <property type="component" value="Unassembled WGS sequence"/>
</dbReference>
<keyword evidence="4" id="KW-0808">Transferase</keyword>
<dbReference type="InterPro" id="IPR036890">
    <property type="entry name" value="HATPase_C_sf"/>
</dbReference>
<evidence type="ECO:0000313" key="13">
    <source>
        <dbReference type="EMBL" id="GEP40938.1"/>
    </source>
</evidence>
<feature type="domain" description="PAS" evidence="11">
    <location>
        <begin position="16"/>
        <end position="86"/>
    </location>
</feature>
<evidence type="ECO:0000256" key="3">
    <source>
        <dbReference type="ARBA" id="ARBA00022553"/>
    </source>
</evidence>
<dbReference type="SMART" id="SM00387">
    <property type="entry name" value="HATPase_c"/>
    <property type="match status" value="1"/>
</dbReference>
<feature type="modified residue" description="4-aspartylphosphate" evidence="7">
    <location>
        <position position="774"/>
    </location>
</feature>
<dbReference type="SMART" id="SM00065">
    <property type="entry name" value="GAF"/>
    <property type="match status" value="1"/>
</dbReference>
<dbReference type="CDD" id="cd00130">
    <property type="entry name" value="PAS"/>
    <property type="match status" value="2"/>
</dbReference>
<dbReference type="PANTHER" id="PTHR43547">
    <property type="entry name" value="TWO-COMPONENT HISTIDINE KINASE"/>
    <property type="match status" value="1"/>
</dbReference>
<dbReference type="CDD" id="cd17580">
    <property type="entry name" value="REC_2_DhkD-like"/>
    <property type="match status" value="1"/>
</dbReference>
<dbReference type="GO" id="GO:0006355">
    <property type="term" value="P:regulation of DNA-templated transcription"/>
    <property type="evidence" value="ECO:0007669"/>
    <property type="project" value="InterPro"/>
</dbReference>
<dbReference type="SUPFAM" id="SSF55874">
    <property type="entry name" value="ATPase domain of HSP90 chaperone/DNA topoisomerase II/histidine kinase"/>
    <property type="match status" value="1"/>
</dbReference>
<evidence type="ECO:0000259" key="12">
    <source>
        <dbReference type="PROSITE" id="PS50113"/>
    </source>
</evidence>
<dbReference type="NCBIfam" id="TIGR00229">
    <property type="entry name" value="sensory_box"/>
    <property type="match status" value="2"/>
</dbReference>
<evidence type="ECO:0000256" key="2">
    <source>
        <dbReference type="ARBA" id="ARBA00012438"/>
    </source>
</evidence>
<dbReference type="FunFam" id="3.30.565.10:FF:000010">
    <property type="entry name" value="Sensor histidine kinase RcsC"/>
    <property type="match status" value="1"/>
</dbReference>
<keyword evidence="14" id="KW-1185">Reference proteome</keyword>
<evidence type="ECO:0000256" key="1">
    <source>
        <dbReference type="ARBA" id="ARBA00000085"/>
    </source>
</evidence>
<evidence type="ECO:0000256" key="6">
    <source>
        <dbReference type="ARBA" id="ARBA00023012"/>
    </source>
</evidence>
<keyword evidence="3 7" id="KW-0597">Phosphoprotein</keyword>
<dbReference type="SUPFAM" id="SSF47384">
    <property type="entry name" value="Homodimeric domain of signal transducing histidine kinase"/>
    <property type="match status" value="1"/>
</dbReference>
<dbReference type="InterPro" id="IPR000700">
    <property type="entry name" value="PAS-assoc_C"/>
</dbReference>
<dbReference type="InterPro" id="IPR003661">
    <property type="entry name" value="HisK_dim/P_dom"/>
</dbReference>
<evidence type="ECO:0000259" key="11">
    <source>
        <dbReference type="PROSITE" id="PS50112"/>
    </source>
</evidence>
<dbReference type="PROSITE" id="PS50110">
    <property type="entry name" value="RESPONSE_REGULATORY"/>
    <property type="match status" value="1"/>
</dbReference>
<proteinExistence type="predicted"/>
<dbReference type="PROSITE" id="PS50112">
    <property type="entry name" value="PAS"/>
    <property type="match status" value="1"/>
</dbReference>
<dbReference type="PRINTS" id="PR00344">
    <property type="entry name" value="BCTRLSENSOR"/>
</dbReference>
<dbReference type="InterPro" id="IPR005467">
    <property type="entry name" value="His_kinase_dom"/>
</dbReference>
<dbReference type="FunFam" id="1.10.287.130:FF:000001">
    <property type="entry name" value="Two-component sensor histidine kinase"/>
    <property type="match status" value="1"/>
</dbReference>
<comment type="caution">
    <text evidence="13">The sequence shown here is derived from an EMBL/GenBank/DDBJ whole genome shotgun (WGS) entry which is preliminary data.</text>
</comment>
<dbReference type="SMART" id="SM00388">
    <property type="entry name" value="HisKA"/>
    <property type="match status" value="1"/>
</dbReference>
<dbReference type="PROSITE" id="PS50113">
    <property type="entry name" value="PAC"/>
    <property type="match status" value="2"/>
</dbReference>
<feature type="domain" description="PAC" evidence="12">
    <location>
        <begin position="89"/>
        <end position="141"/>
    </location>
</feature>
<evidence type="ECO:0000259" key="10">
    <source>
        <dbReference type="PROSITE" id="PS50110"/>
    </source>
</evidence>
<dbReference type="SUPFAM" id="SSF55781">
    <property type="entry name" value="GAF domain-like"/>
    <property type="match status" value="1"/>
</dbReference>
<dbReference type="InterPro" id="IPR029016">
    <property type="entry name" value="GAF-like_dom_sf"/>
</dbReference>
<dbReference type="Pfam" id="PF08448">
    <property type="entry name" value="PAS_4"/>
    <property type="match status" value="1"/>
</dbReference>
<dbReference type="InterPro" id="IPR004358">
    <property type="entry name" value="Sig_transdc_His_kin-like_C"/>
</dbReference>
<dbReference type="InterPro" id="IPR035965">
    <property type="entry name" value="PAS-like_dom_sf"/>
</dbReference>
<dbReference type="CDD" id="cd16922">
    <property type="entry name" value="HATPase_EvgS-ArcB-TorS-like"/>
    <property type="match status" value="1"/>
</dbReference>
<dbReference type="InterPro" id="IPR013656">
    <property type="entry name" value="PAS_4"/>
</dbReference>
<evidence type="ECO:0000256" key="8">
    <source>
        <dbReference type="SAM" id="MobiDB-lite"/>
    </source>
</evidence>
<dbReference type="PROSITE" id="PS50109">
    <property type="entry name" value="HIS_KIN"/>
    <property type="match status" value="1"/>
</dbReference>
<feature type="region of interest" description="Disordered" evidence="8">
    <location>
        <begin position="441"/>
        <end position="464"/>
    </location>
</feature>
<evidence type="ECO:0000259" key="9">
    <source>
        <dbReference type="PROSITE" id="PS50109"/>
    </source>
</evidence>
<dbReference type="InterPro" id="IPR003018">
    <property type="entry name" value="GAF"/>
</dbReference>
<dbReference type="Gene3D" id="3.40.50.2300">
    <property type="match status" value="1"/>
</dbReference>
<evidence type="ECO:0000313" key="14">
    <source>
        <dbReference type="Proteomes" id="UP000321577"/>
    </source>
</evidence>
<keyword evidence="6" id="KW-0902">Two-component regulatory system</keyword>
<dbReference type="InterPro" id="IPR001610">
    <property type="entry name" value="PAC"/>
</dbReference>
<dbReference type="InterPro" id="IPR000014">
    <property type="entry name" value="PAS"/>
</dbReference>
<dbReference type="Gene3D" id="1.10.287.130">
    <property type="match status" value="1"/>
</dbReference>
<dbReference type="SMART" id="SM00091">
    <property type="entry name" value="PAS"/>
    <property type="match status" value="2"/>
</dbReference>
<dbReference type="InterPro" id="IPR001789">
    <property type="entry name" value="Sig_transdc_resp-reg_receiver"/>
</dbReference>
<dbReference type="Pfam" id="PF02518">
    <property type="entry name" value="HATPase_c"/>
    <property type="match status" value="1"/>
</dbReference>
<dbReference type="OrthoDB" id="9815750at2"/>
<dbReference type="SUPFAM" id="SSF55785">
    <property type="entry name" value="PYP-like sensor domain (PAS domain)"/>
    <property type="match status" value="2"/>
</dbReference>
<dbReference type="InterPro" id="IPR013767">
    <property type="entry name" value="PAS_fold"/>
</dbReference>
<dbReference type="InterPro" id="IPR036097">
    <property type="entry name" value="HisK_dim/P_sf"/>
</dbReference>
<comment type="catalytic activity">
    <reaction evidence="1">
        <text>ATP + protein L-histidine = ADP + protein N-phospho-L-histidine.</text>
        <dbReference type="EC" id="2.7.13.3"/>
    </reaction>
</comment>
<evidence type="ECO:0000256" key="7">
    <source>
        <dbReference type="PROSITE-ProRule" id="PRU00169"/>
    </source>
</evidence>
<dbReference type="InterPro" id="IPR003594">
    <property type="entry name" value="HATPase_dom"/>
</dbReference>
<feature type="domain" description="Response regulatory" evidence="10">
    <location>
        <begin position="725"/>
        <end position="843"/>
    </location>
</feature>
<dbReference type="InterPro" id="IPR011006">
    <property type="entry name" value="CheY-like_superfamily"/>
</dbReference>
<accession>A0A512M2K5</accession>
<dbReference type="EC" id="2.7.13.3" evidence="2"/>
<dbReference type="Pfam" id="PF00512">
    <property type="entry name" value="HisKA"/>
    <property type="match status" value="1"/>
</dbReference>
<dbReference type="SMART" id="SM00448">
    <property type="entry name" value="REC"/>
    <property type="match status" value="1"/>
</dbReference>
<dbReference type="Pfam" id="PF13185">
    <property type="entry name" value="GAF_2"/>
    <property type="match status" value="1"/>
</dbReference>
<dbReference type="Pfam" id="PF00072">
    <property type="entry name" value="Response_reg"/>
    <property type="match status" value="1"/>
</dbReference>
<feature type="domain" description="Histidine kinase" evidence="9">
    <location>
        <begin position="475"/>
        <end position="693"/>
    </location>
</feature>
<feature type="compositionally biased region" description="Basic and acidic residues" evidence="8">
    <location>
        <begin position="444"/>
        <end position="464"/>
    </location>
</feature>
<dbReference type="GO" id="GO:0000155">
    <property type="term" value="F:phosphorelay sensor kinase activity"/>
    <property type="evidence" value="ECO:0007669"/>
    <property type="project" value="InterPro"/>
</dbReference>
<reference evidence="13 14" key="1">
    <citation type="submission" date="2019-07" db="EMBL/GenBank/DDBJ databases">
        <title>Whole genome shotgun sequence of Brevifollis gellanilyticus NBRC 108608.</title>
        <authorList>
            <person name="Hosoyama A."/>
            <person name="Uohara A."/>
            <person name="Ohji S."/>
            <person name="Ichikawa N."/>
        </authorList>
    </citation>
    <scope>NUCLEOTIDE SEQUENCE [LARGE SCALE GENOMIC DNA]</scope>
    <source>
        <strain evidence="13 14">NBRC 108608</strain>
    </source>
</reference>
<dbReference type="PANTHER" id="PTHR43547:SF2">
    <property type="entry name" value="HYBRID SIGNAL TRANSDUCTION HISTIDINE KINASE C"/>
    <property type="match status" value="1"/>
</dbReference>
<feature type="domain" description="PAC" evidence="12">
    <location>
        <begin position="405"/>
        <end position="457"/>
    </location>
</feature>
<dbReference type="Pfam" id="PF00989">
    <property type="entry name" value="PAS"/>
    <property type="match status" value="1"/>
</dbReference>
<dbReference type="CDD" id="cd00082">
    <property type="entry name" value="HisKA"/>
    <property type="match status" value="1"/>
</dbReference>
<organism evidence="13 14">
    <name type="scientific">Brevifollis gellanilyticus</name>
    <dbReference type="NCBI Taxonomy" id="748831"/>
    <lineage>
        <taxon>Bacteria</taxon>
        <taxon>Pseudomonadati</taxon>
        <taxon>Verrucomicrobiota</taxon>
        <taxon>Verrucomicrobiia</taxon>
        <taxon>Verrucomicrobiales</taxon>
        <taxon>Verrucomicrobiaceae</taxon>
    </lineage>
</organism>
<keyword evidence="5" id="KW-0418">Kinase</keyword>
<dbReference type="Gene3D" id="3.30.565.10">
    <property type="entry name" value="Histidine kinase-like ATPase, C-terminal domain"/>
    <property type="match status" value="1"/>
</dbReference>
<name>A0A512M2K5_9BACT</name>
<protein>
    <recommendedName>
        <fullName evidence="2">histidine kinase</fullName>
        <ecNumber evidence="2">2.7.13.3</ecNumber>
    </recommendedName>
</protein>
<dbReference type="SUPFAM" id="SSF52172">
    <property type="entry name" value="CheY-like"/>
    <property type="match status" value="1"/>
</dbReference>
<sequence>MGSLPPTPAGTMFISPEHLLSAIIDSSDDAIVSKNLEGIITSWNKGAERLFGYSADEIVGQSVTKLIPPDRQDEEPQILQKLHRGERVEHFDTQRLRKDGTRIDVSLTISPVRNNDGAIVGASKVARDISGRKMWEQEMQDYRASLEMLNRLGSALTAEHDLEKLVQLVTDAGREMSGAAFGAFFYTVKRPEQEAFMLYTLSGAPREAFEKFGMPRNTPIFAPTFEGKGSVRIGNVRDDPRYGQMAPHHGMPPGHLPVTSYLATSVVSMSGEVIGGLFYGHPMPDRFTEKAEVMVNALAGYAAVAMDNARLYADLQGKLEQQHVMETALRASEEMSSNILNSSGDCILVMDLEGNIISMNPPGLALFDIEDFGPLKGKPWEDLWPAEMRKALRTAIQAAARGEIGRFEGECPTAKGVAKWWDVIISPLRDDQNIVTRLTSTSRDISEQRRSAENARAAAEEAQKQSRMKDEFLATLSHELRTPLQSILGWTQLLLSGECDASEVKQGIEVIDRNANAQTRIIEDLLDMSRILSGKVRLDVQRIELAGLIEAAVETVRPAAQAKNIKLEAVLDPLAQPVSGDPNRLQQVFWNLLSNSIKFTPVGGKVQIVLERVNSHLEVSVTDNGAGISADFLPHVFERFRQADATTTRKHGGLGLGLAIVKHLAELHGGTVRAKSPGVNLGTTFTVMLPLAILHPEPYQGERRHPGVPGAGSLVSPLPPLDSITVLVVDDEEDARNLLLVVLSKAGAKVRTAGSVRQALDQWNEVVPDILISDIGMPEEDGYTLIQKIRALPEDKGRSVPAIALSAYTRTEDRIKAINAGFQMHLSKPADSLELLTMVSSLVERAKHK</sequence>
<dbReference type="AlphaFoldDB" id="A0A512M2K5"/>